<evidence type="ECO:0000259" key="5">
    <source>
        <dbReference type="Pfam" id="PF13934"/>
    </source>
</evidence>
<dbReference type="GO" id="GO:0005634">
    <property type="term" value="C:nucleus"/>
    <property type="evidence" value="ECO:0007669"/>
    <property type="project" value="UniProtKB-SubCell"/>
</dbReference>
<dbReference type="Gene3D" id="3.30.40.10">
    <property type="entry name" value="Zinc/RING finger domain, C3HC4 (zinc finger)"/>
    <property type="match status" value="1"/>
</dbReference>
<evidence type="ECO:0000256" key="4">
    <source>
        <dbReference type="SAM" id="Phobius"/>
    </source>
</evidence>
<dbReference type="EMBL" id="JBCGBO010000005">
    <property type="protein sequence ID" value="KAK9198351.1"/>
    <property type="molecule type" value="Genomic_DNA"/>
</dbReference>
<feature type="region of interest" description="Disordered" evidence="3">
    <location>
        <begin position="1016"/>
        <end position="1061"/>
    </location>
</feature>
<dbReference type="PANTHER" id="PTHR47358">
    <property type="entry name" value="E3 UBIQUITIN-PROTEIN LIGASE HOS1"/>
    <property type="match status" value="1"/>
</dbReference>
<proteinExistence type="predicted"/>
<evidence type="ECO:0000313" key="7">
    <source>
        <dbReference type="Proteomes" id="UP001428341"/>
    </source>
</evidence>
<dbReference type="Proteomes" id="UP001428341">
    <property type="component" value="Unassembled WGS sequence"/>
</dbReference>
<evidence type="ECO:0000256" key="1">
    <source>
        <dbReference type="ARBA" id="ARBA00004123"/>
    </source>
</evidence>
<feature type="transmembrane region" description="Helical" evidence="4">
    <location>
        <begin position="285"/>
        <end position="304"/>
    </location>
</feature>
<protein>
    <recommendedName>
        <fullName evidence="5">ELYS-like domain-containing protein</fullName>
    </recommendedName>
</protein>
<keyword evidence="4" id="KW-0472">Membrane</keyword>
<comment type="caution">
    <text evidence="6">The sequence shown here is derived from an EMBL/GenBank/DDBJ whole genome shotgun (WGS) entry which is preliminary data.</text>
</comment>
<feature type="compositionally biased region" description="Basic residues" evidence="3">
    <location>
        <begin position="1051"/>
        <end position="1061"/>
    </location>
</feature>
<dbReference type="AlphaFoldDB" id="A0AAP0QJW2"/>
<gene>
    <name evidence="6" type="ORF">WN944_013535</name>
</gene>
<keyword evidence="4" id="KW-1133">Transmembrane helix</keyword>
<keyword evidence="4" id="KW-0812">Transmembrane</keyword>
<dbReference type="InterPro" id="IPR013083">
    <property type="entry name" value="Znf_RING/FYVE/PHD"/>
</dbReference>
<feature type="domain" description="ELYS-like" evidence="5">
    <location>
        <begin position="362"/>
        <end position="637"/>
    </location>
</feature>
<evidence type="ECO:0000256" key="2">
    <source>
        <dbReference type="ARBA" id="ARBA00023242"/>
    </source>
</evidence>
<evidence type="ECO:0000313" key="6">
    <source>
        <dbReference type="EMBL" id="KAK9198351.1"/>
    </source>
</evidence>
<accession>A0AAP0QJW2</accession>
<feature type="transmembrane region" description="Helical" evidence="4">
    <location>
        <begin position="160"/>
        <end position="178"/>
    </location>
</feature>
<feature type="compositionally biased region" description="Polar residues" evidence="3">
    <location>
        <begin position="7"/>
        <end position="18"/>
    </location>
</feature>
<dbReference type="Pfam" id="PF13934">
    <property type="entry name" value="ELYS"/>
    <property type="match status" value="1"/>
</dbReference>
<feature type="region of interest" description="Disordered" evidence="3">
    <location>
        <begin position="1"/>
        <end position="30"/>
    </location>
</feature>
<name>A0AAP0QJW2_9ROSI</name>
<sequence length="1061" mass="120514">MDRSEINGPNSYSVSPDTGASARSPPPPNYNSRAVQEALEHLASIDLCELRYEAKVEHCRATRDLRSCGRYVQYVLNSCGHASLCAECSQRCDFCPICRIPVPKNRNSITLRLYDECVEAGLILKRCEEGYHDFEDAENQITADVQRLYSLFDTALENNLISLICHCILFIAYVCLSLRAHVRDVCMDEAAVSSDPVVAFLLDEVVVKDWCKRAFKNIIAELRLIYNLEVEVMKTRLSLLLKFQMKLRDISSVIEVLASSFKDDLSAQVHDLHHFQESILKTKQLAFIGIGIFSLSIGFLFQHLEIMMWCAKQQFLKNVRSRHASFTSWHSLVRQRKSAATERAWYDPVNYSAESTKQDGSLFIEDALANLEIEQEFTQGRGEELDITSLHKDDEGSSFVRSKIEGVSGCYPFENLQAAVDILFLHGSSDLVLAKQAIFLYYLFDRHWTMPDENWRHIVDDFAATFSITRHSLLESLTFYLLDDQTDEALQEACHLLPEISGPTTHPKIAQVLLERENPEAALMVLRWSGRDGGSLLVSLSEAVTAVRVRVECALLTEAFTYQRMLCTKVREKKLKFGTIGETFDDLKGGFKTWEQWLEVLVTEICCLCIRRNLVDRMIELPWNSDEEKYLHKCLLDSATDDPSTTVGSLLVVFYIQVTSFYSIDYLYVMNYSFWVGLVFRISVMSDTRRLSTIMSLVVIDTCHPSHMYTCYKRYRYAEAYQVNLKLQSVEQDFISKNPVSEEVLSRMQSQIHWRTKFIDTSIELLPEVQRQLVKNGKLPLNAVNSSEEVEIPEKSDLRGSQEPKSITLLIPTTADSSLLLPTSNVTPANSSVFESPTGPGRSIKSPHFEVGHYGPSILHERLFMNKEGSTYDFGVSKEFKVDGFSTPGVHQSSLMNQTPLKGRNFLSRTLSNSHQRDKVSDKISPEPEQNGFLSQHLNTIHHYSHRMTTNPASTPVSNRGLHKDLAGDLHSNLSSKRVHSDREDGLRYMISSEDPMDVSWSNGKKGFAVEDRQAIAGGGLRWRSDETSDEEEKQSPESAMGVASYTTPRRGIRRSRFARR</sequence>
<dbReference type="InterPro" id="IPR025151">
    <property type="entry name" value="ELYS_dom"/>
</dbReference>
<comment type="subcellular location">
    <subcellularLocation>
        <location evidence="1">Nucleus</location>
    </subcellularLocation>
</comment>
<evidence type="ECO:0000256" key="3">
    <source>
        <dbReference type="SAM" id="MobiDB-lite"/>
    </source>
</evidence>
<dbReference type="InterPro" id="IPR044718">
    <property type="entry name" value="HOS1"/>
</dbReference>
<reference evidence="6 7" key="1">
    <citation type="submission" date="2024-05" db="EMBL/GenBank/DDBJ databases">
        <title>Haplotype-resolved chromosome-level genome assembly of Huyou (Citrus changshanensis).</title>
        <authorList>
            <person name="Miao C."/>
            <person name="Chen W."/>
            <person name="Wu Y."/>
            <person name="Wang L."/>
            <person name="Zhao S."/>
            <person name="Grierson D."/>
            <person name="Xu C."/>
            <person name="Chen K."/>
        </authorList>
    </citation>
    <scope>NUCLEOTIDE SEQUENCE [LARGE SCALE GENOMIC DNA]</scope>
    <source>
        <strain evidence="6">01-14</strain>
        <tissue evidence="6">Leaf</tissue>
    </source>
</reference>
<dbReference type="GO" id="GO:0004842">
    <property type="term" value="F:ubiquitin-protein transferase activity"/>
    <property type="evidence" value="ECO:0007669"/>
    <property type="project" value="InterPro"/>
</dbReference>
<dbReference type="PANTHER" id="PTHR47358:SF2">
    <property type="entry name" value="E3 UBIQUITIN-PROTEIN LIGASE HOS1"/>
    <property type="match status" value="1"/>
</dbReference>
<keyword evidence="7" id="KW-1185">Reference proteome</keyword>
<dbReference type="GO" id="GO:0016567">
    <property type="term" value="P:protein ubiquitination"/>
    <property type="evidence" value="ECO:0007669"/>
    <property type="project" value="InterPro"/>
</dbReference>
<organism evidence="6 7">
    <name type="scientific">Citrus x changshan-huyou</name>
    <dbReference type="NCBI Taxonomy" id="2935761"/>
    <lineage>
        <taxon>Eukaryota</taxon>
        <taxon>Viridiplantae</taxon>
        <taxon>Streptophyta</taxon>
        <taxon>Embryophyta</taxon>
        <taxon>Tracheophyta</taxon>
        <taxon>Spermatophyta</taxon>
        <taxon>Magnoliopsida</taxon>
        <taxon>eudicotyledons</taxon>
        <taxon>Gunneridae</taxon>
        <taxon>Pentapetalae</taxon>
        <taxon>rosids</taxon>
        <taxon>malvids</taxon>
        <taxon>Sapindales</taxon>
        <taxon>Rutaceae</taxon>
        <taxon>Aurantioideae</taxon>
        <taxon>Citrus</taxon>
    </lineage>
</organism>
<keyword evidence="2" id="KW-0539">Nucleus</keyword>